<name>A0A1H9S9B3_9LACT</name>
<organism evidence="2 3">
    <name type="scientific">Isobaculum melis</name>
    <dbReference type="NCBI Taxonomy" id="142588"/>
    <lineage>
        <taxon>Bacteria</taxon>
        <taxon>Bacillati</taxon>
        <taxon>Bacillota</taxon>
        <taxon>Bacilli</taxon>
        <taxon>Lactobacillales</taxon>
        <taxon>Carnobacteriaceae</taxon>
        <taxon>Isobaculum</taxon>
    </lineage>
</organism>
<evidence type="ECO:0000313" key="2">
    <source>
        <dbReference type="EMBL" id="SER80963.1"/>
    </source>
</evidence>
<dbReference type="STRING" id="142588.SAMN04488559_106128"/>
<feature type="compositionally biased region" description="Basic and acidic residues" evidence="1">
    <location>
        <begin position="7"/>
        <end position="61"/>
    </location>
</feature>
<gene>
    <name evidence="2" type="ORF">SAMN04488559_106128</name>
</gene>
<feature type="region of interest" description="Disordered" evidence="1">
    <location>
        <begin position="1"/>
        <end position="61"/>
    </location>
</feature>
<evidence type="ECO:0000313" key="3">
    <source>
        <dbReference type="Proteomes" id="UP000198948"/>
    </source>
</evidence>
<dbReference type="RefSeq" id="WP_143047340.1">
    <property type="nucleotide sequence ID" value="NZ_FOHA01000006.1"/>
</dbReference>
<reference evidence="2 3" key="1">
    <citation type="submission" date="2016-10" db="EMBL/GenBank/DDBJ databases">
        <authorList>
            <person name="de Groot N.N."/>
        </authorList>
    </citation>
    <scope>NUCLEOTIDE SEQUENCE [LARGE SCALE GENOMIC DNA]</scope>
    <source>
        <strain evidence="2 3">DSM 13760</strain>
    </source>
</reference>
<dbReference type="AlphaFoldDB" id="A0A1H9S9B3"/>
<evidence type="ECO:0000256" key="1">
    <source>
        <dbReference type="SAM" id="MobiDB-lite"/>
    </source>
</evidence>
<accession>A0A1H9S9B3</accession>
<dbReference type="EMBL" id="FOHA01000006">
    <property type="protein sequence ID" value="SER80963.1"/>
    <property type="molecule type" value="Genomic_DNA"/>
</dbReference>
<proteinExistence type="predicted"/>
<keyword evidence="3" id="KW-1185">Reference proteome</keyword>
<protein>
    <submittedName>
        <fullName evidence="2">Uncharacterized protein</fullName>
    </submittedName>
</protein>
<dbReference type="Proteomes" id="UP000198948">
    <property type="component" value="Unassembled WGS sequence"/>
</dbReference>
<sequence length="61" mass="7293">MNMSTKRHGEEENRASFKEAKNKEIFEASIDKQREQVAKEKEEKEAKRNLKEEARREKEGK</sequence>